<reference evidence="3 4" key="1">
    <citation type="submission" date="2017-12" db="EMBL/GenBank/DDBJ databases">
        <title>The genome sequence of Caulobacter flavus CGMCC1 15093.</title>
        <authorList>
            <person name="Gao J."/>
            <person name="Mao X."/>
            <person name="Sun J."/>
        </authorList>
    </citation>
    <scope>NUCLEOTIDE SEQUENCE [LARGE SCALE GENOMIC DNA]</scope>
    <source>
        <strain evidence="3 4">CGMCC1 15093</strain>
    </source>
</reference>
<dbReference type="Proteomes" id="UP000234483">
    <property type="component" value="Unassembled WGS sequence"/>
</dbReference>
<evidence type="ECO:0000313" key="4">
    <source>
        <dbReference type="Proteomes" id="UP000234483"/>
    </source>
</evidence>
<dbReference type="Pfam" id="PF05284">
    <property type="entry name" value="DUF736"/>
    <property type="match status" value="1"/>
</dbReference>
<dbReference type="InterPro" id="IPR007948">
    <property type="entry name" value="DUF736"/>
</dbReference>
<dbReference type="AlphaFoldDB" id="A0A2N5CW19"/>
<evidence type="ECO:0000313" key="3">
    <source>
        <dbReference type="EMBL" id="PLR17990.1"/>
    </source>
</evidence>
<reference evidence="2 5" key="2">
    <citation type="submission" date="2018-01" db="EMBL/GenBank/DDBJ databases">
        <title>Complete genome sequence of Caulobacter flavus RHGG3.</title>
        <authorList>
            <person name="Yang E."/>
        </authorList>
    </citation>
    <scope>NUCLEOTIDE SEQUENCE [LARGE SCALE GENOMIC DNA]</scope>
    <source>
        <strain evidence="2 5">RHGG3</strain>
    </source>
</reference>
<dbReference type="Proteomes" id="UP000281192">
    <property type="component" value="Chromosome"/>
</dbReference>
<dbReference type="OrthoDB" id="9800788at2"/>
<feature type="region of interest" description="Disordered" evidence="1">
    <location>
        <begin position="214"/>
        <end position="271"/>
    </location>
</feature>
<name>A0A2N5CW19_9CAUL</name>
<dbReference type="KEGG" id="cfh:C1707_19320"/>
<accession>A0A2N5CW19</accession>
<feature type="compositionally biased region" description="Basic and acidic residues" evidence="1">
    <location>
        <begin position="250"/>
        <end position="262"/>
    </location>
</feature>
<protein>
    <submittedName>
        <fullName evidence="3">Uncharacterized protein</fullName>
    </submittedName>
</protein>
<evidence type="ECO:0000313" key="5">
    <source>
        <dbReference type="Proteomes" id="UP000281192"/>
    </source>
</evidence>
<organism evidence="3 4">
    <name type="scientific">Caulobacter flavus</name>
    <dbReference type="NCBI Taxonomy" id="1679497"/>
    <lineage>
        <taxon>Bacteria</taxon>
        <taxon>Pseudomonadati</taxon>
        <taxon>Pseudomonadota</taxon>
        <taxon>Alphaproteobacteria</taxon>
        <taxon>Caulobacterales</taxon>
        <taxon>Caulobacteraceae</taxon>
        <taxon>Caulobacter</taxon>
    </lineage>
</organism>
<evidence type="ECO:0000256" key="1">
    <source>
        <dbReference type="SAM" id="MobiDB-lite"/>
    </source>
</evidence>
<gene>
    <name evidence="2" type="ORF">C1707_19320</name>
    <name evidence="3" type="ORF">CFHF_07790</name>
</gene>
<evidence type="ECO:0000313" key="2">
    <source>
        <dbReference type="EMBL" id="AYV48238.1"/>
    </source>
</evidence>
<dbReference type="EMBL" id="CP026100">
    <property type="protein sequence ID" value="AYV48238.1"/>
    <property type="molecule type" value="Genomic_DNA"/>
</dbReference>
<dbReference type="EMBL" id="PJRQ01000014">
    <property type="protein sequence ID" value="PLR17990.1"/>
    <property type="molecule type" value="Genomic_DNA"/>
</dbReference>
<proteinExistence type="predicted"/>
<feature type="region of interest" description="Disordered" evidence="1">
    <location>
        <begin position="106"/>
        <end position="144"/>
    </location>
</feature>
<sequence length="271" mass="28790">MIASAMRDSRGCFTPVTGRAGDNLPGRRIWVGCVEVGVAWPQKINDGRADPSVGCEGVSLSASISAKLCEDEMGEGHTLVCSRPKRPRPRGPEPCWRLACLGGGMGPTRNRRSRPTGLKGARDQAPTRGLKAPLYPDEGRHDPECVPRRRRQLAGGPPGLCAGNRGLQGPWARVCDVELARARLGCRQTPGGGPNPADRPEPCACARAGTARQARGYGGAVESPGRGRRWRGAGGGVGPGLWRRARQRRGGVERGFRRDGSALKRQAINAG</sequence>
<keyword evidence="5" id="KW-1185">Reference proteome</keyword>